<evidence type="ECO:0000256" key="3">
    <source>
        <dbReference type="ARBA" id="ARBA00012291"/>
    </source>
</evidence>
<keyword evidence="10" id="KW-0665">Pyrimidine biosynthesis</keyword>
<evidence type="ECO:0000256" key="4">
    <source>
        <dbReference type="ARBA" id="ARBA00022598"/>
    </source>
</evidence>
<evidence type="ECO:0000256" key="5">
    <source>
        <dbReference type="ARBA" id="ARBA00022723"/>
    </source>
</evidence>
<evidence type="ECO:0000313" key="20">
    <source>
        <dbReference type="Proteomes" id="UP000230391"/>
    </source>
</evidence>
<dbReference type="GO" id="GO:0005524">
    <property type="term" value="F:ATP binding"/>
    <property type="evidence" value="ECO:0007669"/>
    <property type="project" value="UniProtKB-KW"/>
</dbReference>
<evidence type="ECO:0000259" key="17">
    <source>
        <dbReference type="Pfam" id="PF00117"/>
    </source>
</evidence>
<dbReference type="PROSITE" id="PS51273">
    <property type="entry name" value="GATASE_TYPE_1"/>
    <property type="match status" value="1"/>
</dbReference>
<dbReference type="PANTHER" id="PTHR11550:SF0">
    <property type="entry name" value="CTP SYNTHASE-RELATED"/>
    <property type="match status" value="1"/>
</dbReference>
<protein>
    <recommendedName>
        <fullName evidence="12">CTP synthase</fullName>
        <ecNumber evidence="3">6.3.4.2</ecNumber>
    </recommendedName>
    <alternativeName>
        <fullName evidence="14">Cytidine 5'-triphosphate synthase</fullName>
    </alternativeName>
    <alternativeName>
        <fullName evidence="15">Cytidine triphosphate synthetase</fullName>
    </alternativeName>
    <alternativeName>
        <fullName evidence="13">UTP--ammonia ligase</fullName>
    </alternativeName>
</protein>
<dbReference type="InterPro" id="IPR033828">
    <property type="entry name" value="GATase1_CTP_Synthase"/>
</dbReference>
<dbReference type="EMBL" id="PFRD01000084">
    <property type="protein sequence ID" value="PJC56070.1"/>
    <property type="molecule type" value="Genomic_DNA"/>
</dbReference>
<comment type="catalytic activity">
    <reaction evidence="11">
        <text>UTP + L-glutamine + ATP + H2O = CTP + L-glutamate + ADP + phosphate + 2 H(+)</text>
        <dbReference type="Rhea" id="RHEA:26426"/>
        <dbReference type="ChEBI" id="CHEBI:15377"/>
        <dbReference type="ChEBI" id="CHEBI:15378"/>
        <dbReference type="ChEBI" id="CHEBI:29985"/>
        <dbReference type="ChEBI" id="CHEBI:30616"/>
        <dbReference type="ChEBI" id="CHEBI:37563"/>
        <dbReference type="ChEBI" id="CHEBI:43474"/>
        <dbReference type="ChEBI" id="CHEBI:46398"/>
        <dbReference type="ChEBI" id="CHEBI:58359"/>
        <dbReference type="ChEBI" id="CHEBI:456216"/>
        <dbReference type="EC" id="6.3.4.2"/>
    </reaction>
</comment>
<comment type="similarity">
    <text evidence="2">Belongs to the CTP synthase family.</text>
</comment>
<dbReference type="InterPro" id="IPR027417">
    <property type="entry name" value="P-loop_NTPase"/>
</dbReference>
<dbReference type="Gene3D" id="3.40.50.880">
    <property type="match status" value="1"/>
</dbReference>
<dbReference type="InterPro" id="IPR017926">
    <property type="entry name" value="GATASE"/>
</dbReference>
<sequence length="577" mass="63375">MAKKSPAATTKKKTILTRKAPTAKVKKSSPVKTKSTKYIFVVGGVMSGVGKGVASSSIAKILQGRGLKVTAIKIDPYVNVDAGTMNPTEHGECFVLKDGLETDQDMGNYERFLDIDLLGTNYMTTGSVYQAVIAKERNLGYGGRNVQVVPDIPAEAIRRIKKAGADASADVVLIEVGGTVGEYENILFIEAIRMMKTETPHDIGVVMVSYLPVPGHVGEMKTKPTQHAVRTLGASGVFADIILARASVPLDAKRKEKISKFCNVLPENVISAPDVSSIYDIPLNFEKDNLSDRLCSLLELSCTKESNLKEWKQFVSRSKHLKDTVRIAVVGKYFNSGDFVLSDVYISVLEAIKYSSYKLGLKPEIIYLSANDFTDKKNLKELKKYDGILLPGGFGKTGVQGMVNAIGYARQNKIPYFGLCYGMQLAVLEFAQNVLHLKNASTEEIDPTASDLVIGVMADQKVKIATGDMGGSMRLGQYPTVLKKGSIAQKAYKQDTILERHRHRYEVNPNYVSDLENAGMHFSGKSPDGKLMEIMELSTDIHPFFLGVQFHPELQARPLSPHPLFTVFIKSAYETKK</sequence>
<dbReference type="NCBIfam" id="TIGR00337">
    <property type="entry name" value="PyrG"/>
    <property type="match status" value="1"/>
</dbReference>
<dbReference type="InterPro" id="IPR029062">
    <property type="entry name" value="Class_I_gatase-like"/>
</dbReference>
<dbReference type="PANTHER" id="PTHR11550">
    <property type="entry name" value="CTP SYNTHASE"/>
    <property type="match status" value="1"/>
</dbReference>
<keyword evidence="4" id="KW-0436">Ligase</keyword>
<evidence type="ECO:0000256" key="11">
    <source>
        <dbReference type="ARBA" id="ARBA00047781"/>
    </source>
</evidence>
<dbReference type="Pfam" id="PF06418">
    <property type="entry name" value="CTP_synth_N"/>
    <property type="match status" value="1"/>
</dbReference>
<evidence type="ECO:0000256" key="12">
    <source>
        <dbReference type="ARBA" id="ARBA00070745"/>
    </source>
</evidence>
<accession>A0A2M8FEK4</accession>
<dbReference type="SUPFAM" id="SSF52317">
    <property type="entry name" value="Class I glutamine amidotransferase-like"/>
    <property type="match status" value="1"/>
</dbReference>
<comment type="caution">
    <text evidence="19">The sequence shown here is derived from an EMBL/GenBank/DDBJ whole genome shotgun (WGS) entry which is preliminary data.</text>
</comment>
<evidence type="ECO:0000256" key="13">
    <source>
        <dbReference type="ARBA" id="ARBA00075170"/>
    </source>
</evidence>
<evidence type="ECO:0000256" key="14">
    <source>
        <dbReference type="ARBA" id="ARBA00079941"/>
    </source>
</evidence>
<comment type="pathway">
    <text evidence="1">Pyrimidine metabolism; CTP biosynthesis via de novo pathway; CTP from UDP: step 2/2.</text>
</comment>
<keyword evidence="8" id="KW-0460">Magnesium</keyword>
<dbReference type="FunFam" id="3.40.50.300:FF:000009">
    <property type="entry name" value="CTP synthase"/>
    <property type="match status" value="1"/>
</dbReference>
<keyword evidence="5" id="KW-0479">Metal-binding</keyword>
<evidence type="ECO:0000256" key="1">
    <source>
        <dbReference type="ARBA" id="ARBA00005171"/>
    </source>
</evidence>
<dbReference type="Pfam" id="PF00117">
    <property type="entry name" value="GATase"/>
    <property type="match status" value="1"/>
</dbReference>
<dbReference type="InterPro" id="IPR004468">
    <property type="entry name" value="CTP_synthase"/>
</dbReference>
<dbReference type="NCBIfam" id="NF003792">
    <property type="entry name" value="PRK05380.1"/>
    <property type="match status" value="1"/>
</dbReference>
<evidence type="ECO:0000313" key="19">
    <source>
        <dbReference type="EMBL" id="PJC56070.1"/>
    </source>
</evidence>
<evidence type="ECO:0000256" key="6">
    <source>
        <dbReference type="ARBA" id="ARBA00022741"/>
    </source>
</evidence>
<evidence type="ECO:0000256" key="10">
    <source>
        <dbReference type="ARBA" id="ARBA00022975"/>
    </source>
</evidence>
<dbReference type="UniPathway" id="UPA00159">
    <property type="reaction ID" value="UER00277"/>
</dbReference>
<proteinExistence type="inferred from homology"/>
<feature type="domain" description="CTP synthase N-terminal" evidence="18">
    <location>
        <begin position="37"/>
        <end position="300"/>
    </location>
</feature>
<dbReference type="AlphaFoldDB" id="A0A2M8FEK4"/>
<keyword evidence="6" id="KW-0547">Nucleotide-binding</keyword>
<keyword evidence="9" id="KW-0315">Glutamine amidotransferase</keyword>
<organism evidence="19 20">
    <name type="scientific">Candidatus Kaiserbacteria bacterium CG_4_9_14_0_2_um_filter_41_32</name>
    <dbReference type="NCBI Taxonomy" id="1974601"/>
    <lineage>
        <taxon>Bacteria</taxon>
        <taxon>Candidatus Kaiseribacteriota</taxon>
    </lineage>
</organism>
<dbReference type="CDD" id="cd01746">
    <property type="entry name" value="GATase1_CTP_Synthase"/>
    <property type="match status" value="1"/>
</dbReference>
<gene>
    <name evidence="19" type="ORF">CO026_02285</name>
</gene>
<dbReference type="EC" id="6.3.4.2" evidence="3"/>
<dbReference type="GO" id="GO:0042802">
    <property type="term" value="F:identical protein binding"/>
    <property type="evidence" value="ECO:0007669"/>
    <property type="project" value="TreeGrafter"/>
</dbReference>
<evidence type="ECO:0000256" key="9">
    <source>
        <dbReference type="ARBA" id="ARBA00022962"/>
    </source>
</evidence>
<evidence type="ECO:0000256" key="8">
    <source>
        <dbReference type="ARBA" id="ARBA00022842"/>
    </source>
</evidence>
<keyword evidence="7" id="KW-0067">ATP-binding</keyword>
<evidence type="ECO:0000256" key="16">
    <source>
        <dbReference type="SAM" id="MobiDB-lite"/>
    </source>
</evidence>
<feature type="region of interest" description="Disordered" evidence="16">
    <location>
        <begin position="1"/>
        <end position="22"/>
    </location>
</feature>
<dbReference type="GO" id="GO:0044210">
    <property type="term" value="P:'de novo' CTP biosynthetic process"/>
    <property type="evidence" value="ECO:0007669"/>
    <property type="project" value="UniProtKB-UniPathway"/>
</dbReference>
<reference evidence="20" key="1">
    <citation type="submission" date="2017-09" db="EMBL/GenBank/DDBJ databases">
        <title>Depth-based differentiation of microbial function through sediment-hosted aquifers and enrichment of novel symbionts in the deep terrestrial subsurface.</title>
        <authorList>
            <person name="Probst A.J."/>
            <person name="Ladd B."/>
            <person name="Jarett J.K."/>
            <person name="Geller-Mcgrath D.E."/>
            <person name="Sieber C.M.K."/>
            <person name="Emerson J.B."/>
            <person name="Anantharaman K."/>
            <person name="Thomas B.C."/>
            <person name="Malmstrom R."/>
            <person name="Stieglmeier M."/>
            <person name="Klingl A."/>
            <person name="Woyke T."/>
            <person name="Ryan C.M."/>
            <person name="Banfield J.F."/>
        </authorList>
    </citation>
    <scope>NUCLEOTIDE SEQUENCE [LARGE SCALE GENOMIC DNA]</scope>
</reference>
<dbReference type="Gene3D" id="3.40.50.300">
    <property type="entry name" value="P-loop containing nucleotide triphosphate hydrolases"/>
    <property type="match status" value="1"/>
</dbReference>
<feature type="domain" description="Glutamine amidotransferase" evidence="17">
    <location>
        <begin position="341"/>
        <end position="570"/>
    </location>
</feature>
<dbReference type="Proteomes" id="UP000230391">
    <property type="component" value="Unassembled WGS sequence"/>
</dbReference>
<evidence type="ECO:0000256" key="7">
    <source>
        <dbReference type="ARBA" id="ARBA00022840"/>
    </source>
</evidence>
<evidence type="ECO:0000259" key="18">
    <source>
        <dbReference type="Pfam" id="PF06418"/>
    </source>
</evidence>
<dbReference type="SUPFAM" id="SSF52540">
    <property type="entry name" value="P-loop containing nucleoside triphosphate hydrolases"/>
    <property type="match status" value="1"/>
</dbReference>
<dbReference type="GO" id="GO:0046872">
    <property type="term" value="F:metal ion binding"/>
    <property type="evidence" value="ECO:0007669"/>
    <property type="project" value="UniProtKB-KW"/>
</dbReference>
<name>A0A2M8FEK4_9BACT</name>
<evidence type="ECO:0000256" key="2">
    <source>
        <dbReference type="ARBA" id="ARBA00007533"/>
    </source>
</evidence>
<dbReference type="InterPro" id="IPR017456">
    <property type="entry name" value="CTP_synthase_N"/>
</dbReference>
<dbReference type="GO" id="GO:0019856">
    <property type="term" value="P:pyrimidine nucleobase biosynthetic process"/>
    <property type="evidence" value="ECO:0007669"/>
    <property type="project" value="TreeGrafter"/>
</dbReference>
<evidence type="ECO:0000256" key="15">
    <source>
        <dbReference type="ARBA" id="ARBA00083191"/>
    </source>
</evidence>
<dbReference type="GO" id="GO:0097268">
    <property type="term" value="C:cytoophidium"/>
    <property type="evidence" value="ECO:0007669"/>
    <property type="project" value="UniProtKB-ARBA"/>
</dbReference>
<dbReference type="GO" id="GO:0003883">
    <property type="term" value="F:CTP synthase activity"/>
    <property type="evidence" value="ECO:0007669"/>
    <property type="project" value="UniProtKB-EC"/>
</dbReference>
<dbReference type="FunFam" id="3.40.50.880:FF:000002">
    <property type="entry name" value="CTP synthase"/>
    <property type="match status" value="1"/>
</dbReference>